<keyword evidence="3" id="KW-1185">Reference proteome</keyword>
<comment type="caution">
    <text evidence="2">The sequence shown here is derived from an EMBL/GenBank/DDBJ whole genome shotgun (WGS) entry which is preliminary data.</text>
</comment>
<evidence type="ECO:0000313" key="2">
    <source>
        <dbReference type="EMBL" id="EDN00423.1"/>
    </source>
</evidence>
<proteinExistence type="predicted"/>
<protein>
    <submittedName>
        <fullName evidence="2">Uncharacterized protein</fullName>
    </submittedName>
</protein>
<evidence type="ECO:0000313" key="3">
    <source>
        <dbReference type="Proteomes" id="UP000003639"/>
    </source>
</evidence>
<evidence type="ECO:0000256" key="1">
    <source>
        <dbReference type="SAM" id="MobiDB-lite"/>
    </source>
</evidence>
<organism evidence="2 3">
    <name type="scientific">Pseudoflavonifractor capillosus ATCC 29799</name>
    <dbReference type="NCBI Taxonomy" id="411467"/>
    <lineage>
        <taxon>Bacteria</taxon>
        <taxon>Bacillati</taxon>
        <taxon>Bacillota</taxon>
        <taxon>Clostridia</taxon>
        <taxon>Eubacteriales</taxon>
        <taxon>Oscillospiraceae</taxon>
        <taxon>Pseudoflavonifractor</taxon>
    </lineage>
</organism>
<dbReference type="AlphaFoldDB" id="A6NU76"/>
<dbReference type="EMBL" id="AAXG02000011">
    <property type="protein sequence ID" value="EDN00423.1"/>
    <property type="molecule type" value="Genomic_DNA"/>
</dbReference>
<gene>
    <name evidence="2" type="ORF">BACCAP_01758</name>
</gene>
<name>A6NU76_9FIRM</name>
<accession>A6NU76</accession>
<dbReference type="Proteomes" id="UP000003639">
    <property type="component" value="Unassembled WGS sequence"/>
</dbReference>
<feature type="region of interest" description="Disordered" evidence="1">
    <location>
        <begin position="1"/>
        <end position="23"/>
    </location>
</feature>
<reference evidence="2 3" key="2">
    <citation type="submission" date="2007-06" db="EMBL/GenBank/DDBJ databases">
        <title>Draft genome sequence of Pseudoflavonifractor capillosus ATCC 29799.</title>
        <authorList>
            <person name="Sudarsanam P."/>
            <person name="Ley R."/>
            <person name="Guruge J."/>
            <person name="Turnbaugh P.J."/>
            <person name="Mahowald M."/>
            <person name="Liep D."/>
            <person name="Gordon J."/>
        </authorList>
    </citation>
    <scope>NUCLEOTIDE SEQUENCE [LARGE SCALE GENOMIC DNA]</scope>
    <source>
        <strain evidence="2 3">ATCC 29799</strain>
    </source>
</reference>
<sequence>MKKAPAACRDIQQAAGASEAHGRGGEFESLLWEIMDKKADLHLSEPLFSGNAPCYFDF</sequence>
<dbReference type="STRING" id="411467.BACCAP_01758"/>
<reference evidence="2 3" key="1">
    <citation type="submission" date="2007-04" db="EMBL/GenBank/DDBJ databases">
        <authorList>
            <person name="Fulton L."/>
            <person name="Clifton S."/>
            <person name="Fulton B."/>
            <person name="Xu J."/>
            <person name="Minx P."/>
            <person name="Pepin K.H."/>
            <person name="Johnson M."/>
            <person name="Thiruvilangam P."/>
            <person name="Bhonagiri V."/>
            <person name="Nash W.E."/>
            <person name="Mardis E.R."/>
            <person name="Wilson R.K."/>
        </authorList>
    </citation>
    <scope>NUCLEOTIDE SEQUENCE [LARGE SCALE GENOMIC DNA]</scope>
    <source>
        <strain evidence="2 3">ATCC 29799</strain>
    </source>
</reference>